<dbReference type="EMBL" id="BMQC01000007">
    <property type="protein sequence ID" value="GGK29853.1"/>
    <property type="molecule type" value="Genomic_DNA"/>
</dbReference>
<comment type="caution">
    <text evidence="1">The sequence shown here is derived from an EMBL/GenBank/DDBJ whole genome shotgun (WGS) entry which is preliminary data.</text>
</comment>
<dbReference type="Proteomes" id="UP000662200">
    <property type="component" value="Unassembled WGS sequence"/>
</dbReference>
<reference evidence="1" key="1">
    <citation type="journal article" date="2014" name="Int. J. Syst. Evol. Microbiol.">
        <title>Complete genome sequence of Corynebacterium casei LMG S-19264T (=DSM 44701T), isolated from a smear-ripened cheese.</title>
        <authorList>
            <consortium name="US DOE Joint Genome Institute (JGI-PGF)"/>
            <person name="Walter F."/>
            <person name="Albersmeier A."/>
            <person name="Kalinowski J."/>
            <person name="Ruckert C."/>
        </authorList>
    </citation>
    <scope>NUCLEOTIDE SEQUENCE</scope>
    <source>
        <strain evidence="1">JCM 3091</strain>
    </source>
</reference>
<organism evidence="1 2">
    <name type="scientific">Pilimelia terevasa</name>
    <dbReference type="NCBI Taxonomy" id="53372"/>
    <lineage>
        <taxon>Bacteria</taxon>
        <taxon>Bacillati</taxon>
        <taxon>Actinomycetota</taxon>
        <taxon>Actinomycetes</taxon>
        <taxon>Micromonosporales</taxon>
        <taxon>Micromonosporaceae</taxon>
        <taxon>Pilimelia</taxon>
    </lineage>
</organism>
<name>A0A8J3BMH9_9ACTN</name>
<sequence length="93" mass="10516">MNSATHDRSQCPEWCDMTTHATPRTRVHYRLVGEVPIAPDHAEVTRVRISIQQYPGATEPVVALRADGVLDFGRRALRRLNVLLAEAERLIRS</sequence>
<accession>A0A8J3BMH9</accession>
<evidence type="ECO:0000313" key="1">
    <source>
        <dbReference type="EMBL" id="GGK29853.1"/>
    </source>
</evidence>
<gene>
    <name evidence="1" type="ORF">GCM10010124_23220</name>
</gene>
<reference evidence="1" key="2">
    <citation type="submission" date="2020-09" db="EMBL/GenBank/DDBJ databases">
        <authorList>
            <person name="Sun Q."/>
            <person name="Ohkuma M."/>
        </authorList>
    </citation>
    <scope>NUCLEOTIDE SEQUENCE</scope>
    <source>
        <strain evidence="1">JCM 3091</strain>
    </source>
</reference>
<proteinExistence type="predicted"/>
<dbReference type="AlphaFoldDB" id="A0A8J3BMH9"/>
<protein>
    <submittedName>
        <fullName evidence="1">Uncharacterized protein</fullName>
    </submittedName>
</protein>
<evidence type="ECO:0000313" key="2">
    <source>
        <dbReference type="Proteomes" id="UP000662200"/>
    </source>
</evidence>
<keyword evidence="2" id="KW-1185">Reference proteome</keyword>